<organism evidence="2 3">
    <name type="scientific">Myceligenerans crystallogenes</name>
    <dbReference type="NCBI Taxonomy" id="316335"/>
    <lineage>
        <taxon>Bacteria</taxon>
        <taxon>Bacillati</taxon>
        <taxon>Actinomycetota</taxon>
        <taxon>Actinomycetes</taxon>
        <taxon>Micrococcales</taxon>
        <taxon>Promicromonosporaceae</taxon>
        <taxon>Myceligenerans</taxon>
    </lineage>
</organism>
<evidence type="ECO:0000313" key="2">
    <source>
        <dbReference type="EMBL" id="GAA1854515.1"/>
    </source>
</evidence>
<feature type="compositionally biased region" description="Basic and acidic residues" evidence="1">
    <location>
        <begin position="336"/>
        <end position="345"/>
    </location>
</feature>
<accession>A0ABN2N6S5</accession>
<evidence type="ECO:0000256" key="1">
    <source>
        <dbReference type="SAM" id="MobiDB-lite"/>
    </source>
</evidence>
<dbReference type="RefSeq" id="WP_344099948.1">
    <property type="nucleotide sequence ID" value="NZ_BAAANL010000001.1"/>
</dbReference>
<sequence length="369" mass="39741">MFDDDLERELDREFGDDERAKSAMRADLVAMHDHDTTDTAPAHTLIARKVWTALRDLGIGGGQMLVLGQDAELFAGVPVDERRLPPGERAGFTATIPATVPRRPGLAPHPNLRLRAWHGGSGDPDRYDVVVAVPGYCDVALHRADAVASRRVEQILGLVGCLANTEPGGFTVGLVSHDVMDGPDSDARRLLTEFGELVGAVRLPSGALREDPGTDAVVDLLVLRRHDGTPLAPHQFLRAPTRTVGGQWVRVNDYFRHNPHQVLGRLSARATPWGQAELVVHASGLGLNRDLTAGLAAVTAHARRTGLTAATERSLDVDAPIDYTLVHHDDLDSARREISRLRDAASQEPQIPGPGPAAPRPDDGIGPTR</sequence>
<gene>
    <name evidence="2" type="ORF">GCM10009751_09160</name>
</gene>
<dbReference type="EMBL" id="BAAANL010000001">
    <property type="protein sequence ID" value="GAA1854515.1"/>
    <property type="molecule type" value="Genomic_DNA"/>
</dbReference>
<evidence type="ECO:0000313" key="3">
    <source>
        <dbReference type="Proteomes" id="UP001501094"/>
    </source>
</evidence>
<dbReference type="Proteomes" id="UP001501094">
    <property type="component" value="Unassembled WGS sequence"/>
</dbReference>
<protein>
    <submittedName>
        <fullName evidence="2">Uncharacterized protein</fullName>
    </submittedName>
</protein>
<comment type="caution">
    <text evidence="2">The sequence shown here is derived from an EMBL/GenBank/DDBJ whole genome shotgun (WGS) entry which is preliminary data.</text>
</comment>
<keyword evidence="3" id="KW-1185">Reference proteome</keyword>
<name>A0ABN2N6S5_9MICO</name>
<reference evidence="2 3" key="1">
    <citation type="journal article" date="2019" name="Int. J. Syst. Evol. Microbiol.">
        <title>The Global Catalogue of Microorganisms (GCM) 10K type strain sequencing project: providing services to taxonomists for standard genome sequencing and annotation.</title>
        <authorList>
            <consortium name="The Broad Institute Genomics Platform"/>
            <consortium name="The Broad Institute Genome Sequencing Center for Infectious Disease"/>
            <person name="Wu L."/>
            <person name="Ma J."/>
        </authorList>
    </citation>
    <scope>NUCLEOTIDE SEQUENCE [LARGE SCALE GENOMIC DNA]</scope>
    <source>
        <strain evidence="2 3">JCM 14326</strain>
    </source>
</reference>
<feature type="region of interest" description="Disordered" evidence="1">
    <location>
        <begin position="336"/>
        <end position="369"/>
    </location>
</feature>
<proteinExistence type="predicted"/>